<evidence type="ECO:0000256" key="2">
    <source>
        <dbReference type="ARBA" id="ARBA00023015"/>
    </source>
</evidence>
<evidence type="ECO:0000313" key="9">
    <source>
        <dbReference type="Proteomes" id="UP000095463"/>
    </source>
</evidence>
<dbReference type="InterPro" id="IPR018060">
    <property type="entry name" value="HTH_AraC"/>
</dbReference>
<keyword evidence="1" id="KW-0963">Cytoplasm</keyword>
<keyword evidence="3" id="KW-0238">DNA-binding</keyword>
<dbReference type="AlphaFoldDB" id="A0A1E5XRN5"/>
<name>A0A1E5XRN5_9HYPH</name>
<keyword evidence="4" id="KW-0010">Activator</keyword>
<dbReference type="PANTHER" id="PTHR46796:SF13">
    <property type="entry name" value="HTH-TYPE TRANSCRIPTIONAL ACTIVATOR RHAS"/>
    <property type="match status" value="1"/>
</dbReference>
<dbReference type="OrthoDB" id="9804543at2"/>
<dbReference type="Pfam" id="PF02311">
    <property type="entry name" value="AraC_binding"/>
    <property type="match status" value="1"/>
</dbReference>
<evidence type="ECO:0000313" key="8">
    <source>
        <dbReference type="EMBL" id="OEO31250.1"/>
    </source>
</evidence>
<dbReference type="GO" id="GO:0043565">
    <property type="term" value="F:sequence-specific DNA binding"/>
    <property type="evidence" value="ECO:0007669"/>
    <property type="project" value="InterPro"/>
</dbReference>
<evidence type="ECO:0000256" key="6">
    <source>
        <dbReference type="SAM" id="MobiDB-lite"/>
    </source>
</evidence>
<keyword evidence="9" id="KW-1185">Reference proteome</keyword>
<feature type="domain" description="HTH araC/xylS-type" evidence="7">
    <location>
        <begin position="173"/>
        <end position="274"/>
    </location>
</feature>
<dbReference type="InterPro" id="IPR003313">
    <property type="entry name" value="AraC-bd"/>
</dbReference>
<dbReference type="InterPro" id="IPR009057">
    <property type="entry name" value="Homeodomain-like_sf"/>
</dbReference>
<dbReference type="SUPFAM" id="SSF46689">
    <property type="entry name" value="Homeodomain-like"/>
    <property type="match status" value="2"/>
</dbReference>
<feature type="region of interest" description="Disordered" evidence="6">
    <location>
        <begin position="267"/>
        <end position="287"/>
    </location>
</feature>
<dbReference type="SMART" id="SM00342">
    <property type="entry name" value="HTH_ARAC"/>
    <property type="match status" value="1"/>
</dbReference>
<organism evidence="8 9">
    <name type="scientific">Devosia insulae DS-56</name>
    <dbReference type="NCBI Taxonomy" id="1116389"/>
    <lineage>
        <taxon>Bacteria</taxon>
        <taxon>Pseudomonadati</taxon>
        <taxon>Pseudomonadota</taxon>
        <taxon>Alphaproteobacteria</taxon>
        <taxon>Hyphomicrobiales</taxon>
        <taxon>Devosiaceae</taxon>
        <taxon>Devosia</taxon>
    </lineage>
</organism>
<dbReference type="Gene3D" id="1.10.10.60">
    <property type="entry name" value="Homeodomain-like"/>
    <property type="match status" value="2"/>
</dbReference>
<evidence type="ECO:0000256" key="4">
    <source>
        <dbReference type="ARBA" id="ARBA00023159"/>
    </source>
</evidence>
<sequence>MNERAAKASDAGEPGVELRAPVGRIRCDPGWSFVSDPAKHDNYRIWLIWAGEGELVTPGGEHIALLPGVTCVMRPDGIYRAQHNPANPLGVTFLNYAYGAGDAPLPPVWCWTPDFLFLDAVTRKVVQLHAAELAGLAANGRRSAMLLRAVLDELQGAALQLQPGDVPSSRLDRDVIELANKVLEMPAEHDDISELAGAVFRSRSHFTRTFRRIYGVSPASFVKSTKLLKARNLLQTTSMSIGEICSILGYSTTQYFSRQYKSYFATTPGEDRRRAQHNTQTNEEETI</sequence>
<dbReference type="EMBL" id="LAJE02000164">
    <property type="protein sequence ID" value="OEO31250.1"/>
    <property type="molecule type" value="Genomic_DNA"/>
</dbReference>
<keyword evidence="2" id="KW-0805">Transcription regulation</keyword>
<keyword evidence="5" id="KW-0804">Transcription</keyword>
<dbReference type="Pfam" id="PF12833">
    <property type="entry name" value="HTH_18"/>
    <property type="match status" value="1"/>
</dbReference>
<evidence type="ECO:0000256" key="1">
    <source>
        <dbReference type="ARBA" id="ARBA00022490"/>
    </source>
</evidence>
<comment type="caution">
    <text evidence="8">The sequence shown here is derived from an EMBL/GenBank/DDBJ whole genome shotgun (WGS) entry which is preliminary data.</text>
</comment>
<dbReference type="InterPro" id="IPR037923">
    <property type="entry name" value="HTH-like"/>
</dbReference>
<evidence type="ECO:0000256" key="3">
    <source>
        <dbReference type="ARBA" id="ARBA00023125"/>
    </source>
</evidence>
<dbReference type="RefSeq" id="WP_069909544.1">
    <property type="nucleotide sequence ID" value="NZ_LAJE02000164.1"/>
</dbReference>
<dbReference type="GO" id="GO:0003700">
    <property type="term" value="F:DNA-binding transcription factor activity"/>
    <property type="evidence" value="ECO:0007669"/>
    <property type="project" value="InterPro"/>
</dbReference>
<evidence type="ECO:0000256" key="5">
    <source>
        <dbReference type="ARBA" id="ARBA00023163"/>
    </source>
</evidence>
<proteinExistence type="predicted"/>
<dbReference type="Proteomes" id="UP000095463">
    <property type="component" value="Unassembled WGS sequence"/>
</dbReference>
<dbReference type="InterPro" id="IPR050204">
    <property type="entry name" value="AraC_XylS_family_regulators"/>
</dbReference>
<dbReference type="InterPro" id="IPR018062">
    <property type="entry name" value="HTH_AraC-typ_CS"/>
</dbReference>
<dbReference type="PROSITE" id="PS00041">
    <property type="entry name" value="HTH_ARAC_FAMILY_1"/>
    <property type="match status" value="1"/>
</dbReference>
<evidence type="ECO:0000259" key="7">
    <source>
        <dbReference type="PROSITE" id="PS01124"/>
    </source>
</evidence>
<accession>A0A1E5XRN5</accession>
<gene>
    <name evidence="8" type="ORF">VW23_017115</name>
</gene>
<reference evidence="8 9" key="1">
    <citation type="journal article" date="2015" name="Genome Announc.">
        <title>Genome Assemblies of Three Soil-Associated Devosia species: D. insulae, D. limi, and D. soli.</title>
        <authorList>
            <person name="Hassan Y.I."/>
            <person name="Lepp D."/>
            <person name="Zhou T."/>
        </authorList>
    </citation>
    <scope>NUCLEOTIDE SEQUENCE [LARGE SCALE GENOMIC DNA]</scope>
    <source>
        <strain evidence="8 9">DS-56</strain>
    </source>
</reference>
<protein>
    <recommendedName>
        <fullName evidence="7">HTH araC/xylS-type domain-containing protein</fullName>
    </recommendedName>
</protein>
<dbReference type="PROSITE" id="PS01124">
    <property type="entry name" value="HTH_ARAC_FAMILY_2"/>
    <property type="match status" value="1"/>
</dbReference>
<dbReference type="SUPFAM" id="SSF51215">
    <property type="entry name" value="Regulatory protein AraC"/>
    <property type="match status" value="1"/>
</dbReference>
<dbReference type="PANTHER" id="PTHR46796">
    <property type="entry name" value="HTH-TYPE TRANSCRIPTIONAL ACTIVATOR RHAS-RELATED"/>
    <property type="match status" value="1"/>
</dbReference>